<dbReference type="InterPro" id="IPR050583">
    <property type="entry name" value="Mycobacterial_A85_antigen"/>
</dbReference>
<comment type="caution">
    <text evidence="1">The sequence shown here is derived from an EMBL/GenBank/DDBJ whole genome shotgun (WGS) entry which is preliminary data.</text>
</comment>
<dbReference type="OrthoDB" id="9784036at2"/>
<dbReference type="AlphaFoldDB" id="A0A3M9NR88"/>
<dbReference type="PANTHER" id="PTHR48098:SF6">
    <property type="entry name" value="FERRI-BACILLIBACTIN ESTERASE BESA"/>
    <property type="match status" value="1"/>
</dbReference>
<reference evidence="1 2" key="1">
    <citation type="submission" date="2018-11" db="EMBL/GenBank/DDBJ databases">
        <title>Draft genome sequence of Ferruginibacter sp. BO-59.</title>
        <authorList>
            <person name="Im W.T."/>
        </authorList>
    </citation>
    <scope>NUCLEOTIDE SEQUENCE [LARGE SCALE GENOMIC DNA]</scope>
    <source>
        <strain evidence="1 2">BO-59</strain>
    </source>
</reference>
<protein>
    <submittedName>
        <fullName evidence="1">Esterase</fullName>
    </submittedName>
</protein>
<dbReference type="SUPFAM" id="SSF53474">
    <property type="entry name" value="alpha/beta-Hydrolases"/>
    <property type="match status" value="1"/>
</dbReference>
<dbReference type="InterPro" id="IPR000801">
    <property type="entry name" value="Esterase-like"/>
</dbReference>
<evidence type="ECO:0000313" key="1">
    <source>
        <dbReference type="EMBL" id="RNI40341.1"/>
    </source>
</evidence>
<dbReference type="PANTHER" id="PTHR48098">
    <property type="entry name" value="ENTEROCHELIN ESTERASE-RELATED"/>
    <property type="match status" value="1"/>
</dbReference>
<dbReference type="Proteomes" id="UP000267223">
    <property type="component" value="Unassembled WGS sequence"/>
</dbReference>
<proteinExistence type="predicted"/>
<keyword evidence="2" id="KW-1185">Reference proteome</keyword>
<name>A0A3M9NR88_9BACT</name>
<sequence>MKFEIKRQRQIVKSEYLKREVVVDFYMPPLAENLNNCPLLLINDGQDLITMDFKNILETLYAKNKMVPLLCAGIHCGADRKNEYGTAHKLNSKGEGAKAALYSRFVMEELLDFARKKFAINSFSEKSFGGFSLGGLSALDIVWNHASEFSKAGVFSGSLWWRSVEQDNPQFDENKHRIIHNEIREGGYYPWLQFFFETGILDETADRNHNGIIDSIDDTLALIAELKKKGYTEKNIRYLELADGGHNVATWARAFPEFLQWGWGI</sequence>
<evidence type="ECO:0000313" key="2">
    <source>
        <dbReference type="Proteomes" id="UP000267223"/>
    </source>
</evidence>
<dbReference type="Gene3D" id="3.40.50.1820">
    <property type="entry name" value="alpha/beta hydrolase"/>
    <property type="match status" value="1"/>
</dbReference>
<accession>A0A3M9NR88</accession>
<organism evidence="1 2">
    <name type="scientific">Hanamia caeni</name>
    <dbReference type="NCBI Taxonomy" id="2294116"/>
    <lineage>
        <taxon>Bacteria</taxon>
        <taxon>Pseudomonadati</taxon>
        <taxon>Bacteroidota</taxon>
        <taxon>Chitinophagia</taxon>
        <taxon>Chitinophagales</taxon>
        <taxon>Chitinophagaceae</taxon>
        <taxon>Hanamia</taxon>
    </lineage>
</organism>
<dbReference type="InterPro" id="IPR029058">
    <property type="entry name" value="AB_hydrolase_fold"/>
</dbReference>
<dbReference type="RefSeq" id="WP_123119016.1">
    <property type="nucleotide sequence ID" value="NZ_RJJR01000001.1"/>
</dbReference>
<dbReference type="Pfam" id="PF00756">
    <property type="entry name" value="Esterase"/>
    <property type="match status" value="1"/>
</dbReference>
<dbReference type="EMBL" id="RJJR01000001">
    <property type="protein sequence ID" value="RNI40341.1"/>
    <property type="molecule type" value="Genomic_DNA"/>
</dbReference>
<gene>
    <name evidence="1" type="ORF">EFY79_02180</name>
</gene>